<evidence type="ECO:0008006" key="4">
    <source>
        <dbReference type="Google" id="ProtNLM"/>
    </source>
</evidence>
<feature type="chain" id="PRO_5003540922" description="DUF4403 family protein" evidence="1">
    <location>
        <begin position="19"/>
        <end position="443"/>
    </location>
</feature>
<evidence type="ECO:0000313" key="2">
    <source>
        <dbReference type="EMBL" id="EHM10424.1"/>
    </source>
</evidence>
<organism evidence="2 3">
    <name type="scientific">Thermanaerovibrio velox DSM 12556</name>
    <dbReference type="NCBI Taxonomy" id="926567"/>
    <lineage>
        <taxon>Bacteria</taxon>
        <taxon>Thermotogati</taxon>
        <taxon>Synergistota</taxon>
        <taxon>Synergistia</taxon>
        <taxon>Synergistales</taxon>
        <taxon>Synergistaceae</taxon>
        <taxon>Thermanaerovibrio</taxon>
    </lineage>
</organism>
<dbReference type="HOGENOM" id="CLU_575751_0_0_0"/>
<name>H0UNK9_9BACT</name>
<sequence>MLYASCCLLLWAFAPAFGDMGDGTLSQISVRFEATYSNLADLADLRLPLRVEGRESFSQGALSGGVKYVIIRKGRPVVRREGDSVAMDVPLYFTATFSGGSMGLPISANADGELLATVVAKPRVLPDWRISTNPQVRISWRKPPAINLMGLRVSFQPVADRVIREWVDQRKGRIDVVLNDRLALKRRAQELWNQVSKPLSIGEGDILWLVMNPERFWATPLEVNGAGVFMSAGMDARMRVVGGAFPGRPVVRPLPDLVSGGGDGSFRVILPVTIHYAFINSLIARNWTPRDIALPDGGRARLERFGMTGRGDRFVLGAELIGTDGKGSPINSVVNFLGRPFYDMSTKTVSVEDLGVEISAGGEALSFLNDAVVPSLREVLKFPIGDQLDQLQKGLAKALSGLSYGGAKLDFRPSSFGVIGVRADSQGIRADVQAQGVLTVSIR</sequence>
<reference evidence="2 3" key="1">
    <citation type="submission" date="2011-10" db="EMBL/GenBank/DDBJ databases">
        <title>The Noncontiguous Finished genome of Thermanaerovibrio velox DSM 12556.</title>
        <authorList>
            <consortium name="US DOE Joint Genome Institute (JGI-PGF)"/>
            <person name="Lucas S."/>
            <person name="Copeland A."/>
            <person name="Lapidus A."/>
            <person name="Glavina del Rio T."/>
            <person name="Dalin E."/>
            <person name="Tice H."/>
            <person name="Bruce D."/>
            <person name="Goodwin L."/>
            <person name="Pitluck S."/>
            <person name="Peters L."/>
            <person name="Mikhailova N."/>
            <person name="Teshima H."/>
            <person name="Kyrpides N."/>
            <person name="Mavromatis K."/>
            <person name="Ivanova N."/>
            <person name="Markowitz V."/>
            <person name="Cheng J.-F."/>
            <person name="Hugenholtz P."/>
            <person name="Woyke T."/>
            <person name="Wu D."/>
            <person name="Spring S."/>
            <person name="Brambilla E.-M."/>
            <person name="Klenk H.-P."/>
            <person name="Eisen J.A."/>
        </authorList>
    </citation>
    <scope>NUCLEOTIDE SEQUENCE [LARGE SCALE GENOMIC DNA]</scope>
    <source>
        <strain evidence="2 3">DSM 12556</strain>
    </source>
</reference>
<dbReference type="EMBL" id="CM001377">
    <property type="protein sequence ID" value="EHM10424.1"/>
    <property type="molecule type" value="Genomic_DNA"/>
</dbReference>
<dbReference type="STRING" id="926567.TheveDRAFT_1304"/>
<dbReference type="Pfam" id="PF14356">
    <property type="entry name" value="DUF4403"/>
    <property type="match status" value="1"/>
</dbReference>
<keyword evidence="3" id="KW-1185">Reference proteome</keyword>
<dbReference type="eggNOG" id="ENOG503353M">
    <property type="taxonomic scope" value="Bacteria"/>
</dbReference>
<dbReference type="InterPro" id="IPR025515">
    <property type="entry name" value="DUF4403"/>
</dbReference>
<evidence type="ECO:0000256" key="1">
    <source>
        <dbReference type="SAM" id="SignalP"/>
    </source>
</evidence>
<accession>H0UNK9</accession>
<dbReference type="Proteomes" id="UP000005730">
    <property type="component" value="Chromosome"/>
</dbReference>
<proteinExistence type="predicted"/>
<gene>
    <name evidence="2" type="ORF">TheveDRAFT_1304</name>
</gene>
<feature type="signal peptide" evidence="1">
    <location>
        <begin position="1"/>
        <end position="18"/>
    </location>
</feature>
<keyword evidence="1" id="KW-0732">Signal</keyword>
<protein>
    <recommendedName>
        <fullName evidence="4">DUF4403 family protein</fullName>
    </recommendedName>
</protein>
<dbReference type="AlphaFoldDB" id="H0UNK9"/>
<evidence type="ECO:0000313" key="3">
    <source>
        <dbReference type="Proteomes" id="UP000005730"/>
    </source>
</evidence>